<gene>
    <name evidence="1" type="ORF">BTO18_07315</name>
</gene>
<evidence type="ECO:0000313" key="2">
    <source>
        <dbReference type="Proteomes" id="UP000238882"/>
    </source>
</evidence>
<protein>
    <submittedName>
        <fullName evidence="1">Uncharacterized protein</fullName>
    </submittedName>
</protein>
<keyword evidence="2" id="KW-1185">Reference proteome</keyword>
<reference evidence="1 2" key="1">
    <citation type="submission" date="2016-12" db="EMBL/GenBank/DDBJ databases">
        <title>Trade-off between light-utilization and light-protection in marine flavobacteria.</title>
        <authorList>
            <person name="Kumagai Y."/>
            <person name="Yoshizawa S."/>
            <person name="Kogure K."/>
            <person name="Iwasaki W."/>
        </authorList>
    </citation>
    <scope>NUCLEOTIDE SEQUENCE [LARGE SCALE GENOMIC DNA]</scope>
    <source>
        <strain evidence="1 2">NBRC 108759</strain>
    </source>
</reference>
<comment type="caution">
    <text evidence="1">The sequence shown here is derived from an EMBL/GenBank/DDBJ whole genome shotgun (WGS) entry which is preliminary data.</text>
</comment>
<dbReference type="Proteomes" id="UP000238882">
    <property type="component" value="Unassembled WGS sequence"/>
</dbReference>
<dbReference type="RefSeq" id="WP_105015597.1">
    <property type="nucleotide sequence ID" value="NZ_MSCN01000001.1"/>
</dbReference>
<dbReference type="EMBL" id="MSCN01000001">
    <property type="protein sequence ID" value="PQJ78994.1"/>
    <property type="molecule type" value="Genomic_DNA"/>
</dbReference>
<evidence type="ECO:0000313" key="1">
    <source>
        <dbReference type="EMBL" id="PQJ78994.1"/>
    </source>
</evidence>
<sequence length="136" mass="16368">MRGIDKEELVLLKFSEEEAMKELKWKHSKEFEYKGEMYDIVKTEKIGNIIHYWCWWDHEETRLNRELTELVTNLFNDSPQKAQKENQLISFYNSLYYNDINSSSLSTRFVKYALIFHYSESYLSIILKPTLPPPKC</sequence>
<dbReference type="AlphaFoldDB" id="A0A2S7WN10"/>
<organism evidence="1 2">
    <name type="scientific">Polaribacter porphyrae</name>
    <dbReference type="NCBI Taxonomy" id="1137780"/>
    <lineage>
        <taxon>Bacteria</taxon>
        <taxon>Pseudomonadati</taxon>
        <taxon>Bacteroidota</taxon>
        <taxon>Flavobacteriia</taxon>
        <taxon>Flavobacteriales</taxon>
        <taxon>Flavobacteriaceae</taxon>
    </lineage>
</organism>
<dbReference type="OrthoDB" id="680635at2"/>
<proteinExistence type="predicted"/>
<name>A0A2S7WN10_9FLAO</name>
<accession>A0A2S7WN10</accession>